<dbReference type="OrthoDB" id="285219at2759"/>
<dbReference type="InterPro" id="IPR052617">
    <property type="entry name" value="Huntingtin-int_K"/>
</dbReference>
<dbReference type="Proteomes" id="UP000037460">
    <property type="component" value="Unassembled WGS sequence"/>
</dbReference>
<feature type="region of interest" description="Disordered" evidence="1">
    <location>
        <begin position="1"/>
        <end position="53"/>
    </location>
</feature>
<sequence length="138" mass="14461">MAPKKKGGDSPKAEPAAGAAAGPAADAMVDGEADDDEEEVEQGNKRDGADVSKVTDFVEQKELDSAKASKALASITAADEVDRAAERERERELAAVVIDQADVVMIATEMELDKDVAERTLREHKGDVVAALNTLVAA</sequence>
<protein>
    <submittedName>
        <fullName evidence="3">Huntingtin interacting protein k</fullName>
    </submittedName>
</protein>
<feature type="compositionally biased region" description="Basic and acidic residues" evidence="1">
    <location>
        <begin position="1"/>
        <end position="12"/>
    </location>
</feature>
<feature type="domain" description="Nascent polypeptide-associated complex subunit alpha-like UBA" evidence="2">
    <location>
        <begin position="96"/>
        <end position="136"/>
    </location>
</feature>
<dbReference type="CDD" id="cd14361">
    <property type="entry name" value="UBA_HYPK"/>
    <property type="match status" value="1"/>
</dbReference>
<dbReference type="GO" id="GO:0050821">
    <property type="term" value="P:protein stabilization"/>
    <property type="evidence" value="ECO:0007669"/>
    <property type="project" value="TreeGrafter"/>
</dbReference>
<feature type="compositionally biased region" description="Acidic residues" evidence="1">
    <location>
        <begin position="29"/>
        <end position="41"/>
    </location>
</feature>
<dbReference type="PANTHER" id="PTHR31184">
    <property type="entry name" value="HUNTINGTIN-INTERACTING PROTEIN K FAMILY MEMBER"/>
    <property type="match status" value="1"/>
</dbReference>
<dbReference type="InterPro" id="IPR044034">
    <property type="entry name" value="NAC-like_UBA"/>
</dbReference>
<evidence type="ECO:0000256" key="1">
    <source>
        <dbReference type="SAM" id="MobiDB-lite"/>
    </source>
</evidence>
<keyword evidence="4" id="KW-1185">Reference proteome</keyword>
<dbReference type="Pfam" id="PF19026">
    <property type="entry name" value="UBA_HYPK"/>
    <property type="match status" value="1"/>
</dbReference>
<organism evidence="3 4">
    <name type="scientific">Chrysochromulina tobinii</name>
    <dbReference type="NCBI Taxonomy" id="1460289"/>
    <lineage>
        <taxon>Eukaryota</taxon>
        <taxon>Haptista</taxon>
        <taxon>Haptophyta</taxon>
        <taxon>Prymnesiophyceae</taxon>
        <taxon>Prymnesiales</taxon>
        <taxon>Chrysochromulinaceae</taxon>
        <taxon>Chrysochromulina</taxon>
    </lineage>
</organism>
<comment type="caution">
    <text evidence="3">The sequence shown here is derived from an EMBL/GenBank/DDBJ whole genome shotgun (WGS) entry which is preliminary data.</text>
</comment>
<evidence type="ECO:0000259" key="2">
    <source>
        <dbReference type="Pfam" id="PF19026"/>
    </source>
</evidence>
<dbReference type="AlphaFoldDB" id="A0A0M0JL70"/>
<dbReference type="EMBL" id="JWZX01002769">
    <property type="protein sequence ID" value="KOO27062.1"/>
    <property type="molecule type" value="Genomic_DNA"/>
</dbReference>
<proteinExistence type="predicted"/>
<name>A0A0M0JL70_9EUKA</name>
<gene>
    <name evidence="3" type="ORF">Ctob_001502</name>
</gene>
<accession>A0A0M0JL70</accession>
<reference evidence="4" key="1">
    <citation type="journal article" date="2015" name="PLoS Genet.">
        <title>Genome Sequence and Transcriptome Analyses of Chrysochromulina tobin: Metabolic Tools for Enhanced Algal Fitness in the Prominent Order Prymnesiales (Haptophyceae).</title>
        <authorList>
            <person name="Hovde B.T."/>
            <person name="Deodato C.R."/>
            <person name="Hunsperger H.M."/>
            <person name="Ryken S.A."/>
            <person name="Yost W."/>
            <person name="Jha R.K."/>
            <person name="Patterson J."/>
            <person name="Monnat R.J. Jr."/>
            <person name="Barlow S.B."/>
            <person name="Starkenburg S.R."/>
            <person name="Cattolico R.A."/>
        </authorList>
    </citation>
    <scope>NUCLEOTIDE SEQUENCE</scope>
    <source>
        <strain evidence="4">CCMP291</strain>
    </source>
</reference>
<dbReference type="InterPro" id="IPR038922">
    <property type="entry name" value="HYPK_UBA"/>
</dbReference>
<dbReference type="PANTHER" id="PTHR31184:SF2">
    <property type="entry name" value="HUNTINGTIN-INTERACTING PROTEIN K"/>
    <property type="match status" value="1"/>
</dbReference>
<evidence type="ECO:0000313" key="3">
    <source>
        <dbReference type="EMBL" id="KOO27062.1"/>
    </source>
</evidence>
<evidence type="ECO:0000313" key="4">
    <source>
        <dbReference type="Proteomes" id="UP000037460"/>
    </source>
</evidence>
<feature type="compositionally biased region" description="Low complexity" evidence="1">
    <location>
        <begin position="13"/>
        <end position="28"/>
    </location>
</feature>